<evidence type="ECO:0008006" key="4">
    <source>
        <dbReference type="Google" id="ProtNLM"/>
    </source>
</evidence>
<protein>
    <recommendedName>
        <fullName evidence="4">Secreted protein</fullName>
    </recommendedName>
</protein>
<dbReference type="Proteomes" id="UP001519309">
    <property type="component" value="Unassembled WGS sequence"/>
</dbReference>
<accession>A0ABS4LL78</accession>
<proteinExistence type="predicted"/>
<name>A0ABS4LL78_9ACTN</name>
<organism evidence="2 3">
    <name type="scientific">Streptomyces griseochromogenes</name>
    <dbReference type="NCBI Taxonomy" id="68214"/>
    <lineage>
        <taxon>Bacteria</taxon>
        <taxon>Bacillati</taxon>
        <taxon>Actinomycetota</taxon>
        <taxon>Actinomycetes</taxon>
        <taxon>Kitasatosporales</taxon>
        <taxon>Streptomycetaceae</taxon>
        <taxon>Streptomyces</taxon>
    </lineage>
</organism>
<dbReference type="EMBL" id="JAGGLP010000002">
    <property type="protein sequence ID" value="MBP2048144.1"/>
    <property type="molecule type" value="Genomic_DNA"/>
</dbReference>
<feature type="compositionally biased region" description="Basic residues" evidence="1">
    <location>
        <begin position="110"/>
        <end position="119"/>
    </location>
</feature>
<gene>
    <name evidence="2" type="ORF">J2Z21_001068</name>
</gene>
<feature type="region of interest" description="Disordered" evidence="1">
    <location>
        <begin position="44"/>
        <end position="122"/>
    </location>
</feature>
<evidence type="ECO:0000256" key="1">
    <source>
        <dbReference type="SAM" id="MobiDB-lite"/>
    </source>
</evidence>
<evidence type="ECO:0000313" key="2">
    <source>
        <dbReference type="EMBL" id="MBP2048144.1"/>
    </source>
</evidence>
<reference evidence="2 3" key="1">
    <citation type="submission" date="2021-03" db="EMBL/GenBank/DDBJ databases">
        <title>Genomic Encyclopedia of Type Strains, Phase IV (KMG-IV): sequencing the most valuable type-strain genomes for metagenomic binning, comparative biology and taxonomic classification.</title>
        <authorList>
            <person name="Goeker M."/>
        </authorList>
    </citation>
    <scope>NUCLEOTIDE SEQUENCE [LARGE SCALE GENOMIC DNA]</scope>
    <source>
        <strain evidence="2 3">DSM 40499</strain>
    </source>
</reference>
<comment type="caution">
    <text evidence="2">The sequence shown here is derived from an EMBL/GenBank/DDBJ whole genome shotgun (WGS) entry which is preliminary data.</text>
</comment>
<sequence length="131" mass="13904">MFRGTTARTVITLFTVALLGLQFFTSSGTFASAHTLSHAKAKAVSGTVPSPKPVRNGTDTLRDSGCSPQPLGTQHIRDRQRGCPFGWAPERPPISRQAAAVQTPAASGAPHHRTTRSSRAHSAAALQVFRC</sequence>
<keyword evidence="3" id="KW-1185">Reference proteome</keyword>
<evidence type="ECO:0000313" key="3">
    <source>
        <dbReference type="Proteomes" id="UP001519309"/>
    </source>
</evidence>